<organism evidence="1">
    <name type="scientific">Klebsiella pneumoniae</name>
    <dbReference type="NCBI Taxonomy" id="573"/>
    <lineage>
        <taxon>Bacteria</taxon>
        <taxon>Pseudomonadati</taxon>
        <taxon>Pseudomonadota</taxon>
        <taxon>Gammaproteobacteria</taxon>
        <taxon>Enterobacterales</taxon>
        <taxon>Enterobacteriaceae</taxon>
        <taxon>Klebsiella/Raoultella group</taxon>
        <taxon>Klebsiella</taxon>
        <taxon>Klebsiella pneumoniae complex</taxon>
    </lineage>
</organism>
<dbReference type="AlphaFoldDB" id="A0A6H0A7W2"/>
<accession>A0A6H0A7W2</accession>
<proteinExistence type="predicted"/>
<keyword evidence="1" id="KW-0614">Plasmid</keyword>
<protein>
    <submittedName>
        <fullName evidence="1">Uncharacterized protein</fullName>
    </submittedName>
</protein>
<name>A0A6H0A7W2_KLEPN</name>
<sequence>MRDQHPAYKKRKQPMSLEKDHSISLIYQKYLYYFHSDLTQKMDNQETD</sequence>
<reference evidence="1" key="1">
    <citation type="submission" date="2019-12" db="EMBL/GenBank/DDBJ databases">
        <title>Complete sequence of Tn6502.</title>
        <authorList>
            <person name="Zhou D."/>
        </authorList>
    </citation>
    <scope>NUCLEOTIDE SEQUENCE</scope>
    <source>
        <strain evidence="1">283149</strain>
        <plasmid evidence="1">p283149-FII</plasmid>
    </source>
</reference>
<dbReference type="EMBL" id="MN823989">
    <property type="protein sequence ID" value="QIS35678.1"/>
    <property type="molecule type" value="Genomic_DNA"/>
</dbReference>
<geneLocation type="plasmid" evidence="1">
    <name>p283149-FII</name>
</geneLocation>
<evidence type="ECO:0000313" key="1">
    <source>
        <dbReference type="EMBL" id="QIS35678.1"/>
    </source>
</evidence>